<comment type="subcellular location">
    <subcellularLocation>
        <location evidence="1">Cell membrane</location>
        <topology evidence="1">Multi-pass membrane protein</topology>
    </subcellularLocation>
</comment>
<gene>
    <name evidence="7" type="ORF">A2819_00435</name>
</gene>
<dbReference type="InterPro" id="IPR002797">
    <property type="entry name" value="Polysacc_synth"/>
</dbReference>
<feature type="transmembrane region" description="Helical" evidence="6">
    <location>
        <begin position="131"/>
        <end position="154"/>
    </location>
</feature>
<evidence type="ECO:0000256" key="2">
    <source>
        <dbReference type="ARBA" id="ARBA00022475"/>
    </source>
</evidence>
<feature type="transmembrane region" description="Helical" evidence="6">
    <location>
        <begin position="392"/>
        <end position="414"/>
    </location>
</feature>
<proteinExistence type="predicted"/>
<feature type="transmembrane region" description="Helical" evidence="6">
    <location>
        <begin position="39"/>
        <end position="57"/>
    </location>
</feature>
<feature type="transmembrane region" description="Helical" evidence="6">
    <location>
        <begin position="191"/>
        <end position="209"/>
    </location>
</feature>
<dbReference type="EMBL" id="MEYK01000015">
    <property type="protein sequence ID" value="OGD25333.1"/>
    <property type="molecule type" value="Genomic_DNA"/>
</dbReference>
<accession>A0A1F5B3Y3</accession>
<protein>
    <recommendedName>
        <fullName evidence="9">Polysaccharide biosynthesis protein C-terminal domain-containing protein</fullName>
    </recommendedName>
</protein>
<dbReference type="GO" id="GO:0005886">
    <property type="term" value="C:plasma membrane"/>
    <property type="evidence" value="ECO:0007669"/>
    <property type="project" value="UniProtKB-SubCell"/>
</dbReference>
<feature type="transmembrane region" description="Helical" evidence="6">
    <location>
        <begin position="63"/>
        <end position="87"/>
    </location>
</feature>
<dbReference type="AlphaFoldDB" id="A0A1F5B3Y3"/>
<feature type="transmembrane region" description="Helical" evidence="6">
    <location>
        <begin position="303"/>
        <end position="325"/>
    </location>
</feature>
<evidence type="ECO:0000313" key="8">
    <source>
        <dbReference type="Proteomes" id="UP000176431"/>
    </source>
</evidence>
<evidence type="ECO:0000256" key="1">
    <source>
        <dbReference type="ARBA" id="ARBA00004651"/>
    </source>
</evidence>
<feature type="transmembrane region" description="Helical" evidence="6">
    <location>
        <begin position="108"/>
        <end position="125"/>
    </location>
</feature>
<evidence type="ECO:0000256" key="3">
    <source>
        <dbReference type="ARBA" id="ARBA00022692"/>
    </source>
</evidence>
<feature type="transmembrane region" description="Helical" evidence="6">
    <location>
        <begin position="166"/>
        <end position="185"/>
    </location>
</feature>
<keyword evidence="2" id="KW-1003">Cell membrane</keyword>
<dbReference type="InterPro" id="IPR050833">
    <property type="entry name" value="Poly_Biosynth_Transport"/>
</dbReference>
<comment type="caution">
    <text evidence="7">The sequence shown here is derived from an EMBL/GenBank/DDBJ whole genome shotgun (WGS) entry which is preliminary data.</text>
</comment>
<keyword evidence="5 6" id="KW-0472">Membrane</keyword>
<dbReference type="Proteomes" id="UP000176431">
    <property type="component" value="Unassembled WGS sequence"/>
</dbReference>
<evidence type="ECO:0000256" key="6">
    <source>
        <dbReference type="SAM" id="Phobius"/>
    </source>
</evidence>
<evidence type="ECO:0000256" key="4">
    <source>
        <dbReference type="ARBA" id="ARBA00022989"/>
    </source>
</evidence>
<dbReference type="PANTHER" id="PTHR30250">
    <property type="entry name" value="PST FAMILY PREDICTED COLANIC ACID TRANSPORTER"/>
    <property type="match status" value="1"/>
</dbReference>
<reference evidence="7 8" key="1">
    <citation type="journal article" date="2016" name="Nat. Commun.">
        <title>Thousands of microbial genomes shed light on interconnected biogeochemical processes in an aquifer system.</title>
        <authorList>
            <person name="Anantharaman K."/>
            <person name="Brown C.T."/>
            <person name="Hug L.A."/>
            <person name="Sharon I."/>
            <person name="Castelle C.J."/>
            <person name="Probst A.J."/>
            <person name="Thomas B.C."/>
            <person name="Singh A."/>
            <person name="Wilkins M.J."/>
            <person name="Karaoz U."/>
            <person name="Brodie E.L."/>
            <person name="Williams K.H."/>
            <person name="Hubbard S.S."/>
            <person name="Banfield J.F."/>
        </authorList>
    </citation>
    <scope>NUCLEOTIDE SEQUENCE [LARGE SCALE GENOMIC DNA]</scope>
</reference>
<feature type="transmembrane region" description="Helical" evidence="6">
    <location>
        <begin position="368"/>
        <end position="386"/>
    </location>
</feature>
<evidence type="ECO:0008006" key="9">
    <source>
        <dbReference type="Google" id="ProtNLM"/>
    </source>
</evidence>
<sequence length="430" mass="47977">MSLALKSKFDYLVDRGTALFGIDLKYFASGGFWTACNQLVNGLLSFLLVIAFANLLPKETYGIYTYLLSLSGFFTVFTLSGMNAAVLQAVASGNDGVLKSSVKYQIKWNFAMTVVLFGLSAYYFWQHNYTFAISLIILGVASPLTNALNTYGAFLIGKKNFKIDSLFSSLSILVYSLGMIAAVLISKEVWWLILIYSIATLGTNIFFYFKTLRIYNPPETNSPETTKYGWQLTFVGFISPIVGQIDKIILGSFWGPAELAVYFLARAMPDRAYLYIKELVSVGLPKLAERTIEDINAVFYKRILQGLVIGILAAGIYILISPLLFKYLLPKYLESVRYSQILSLVFIFAAPARYVGSLFTIKKMVRPVVIVNLIANTFKIILYVVLGIWSGIMGLIITELIFQAAGLIINIALWKKENPENIGIKKVILD</sequence>
<dbReference type="Pfam" id="PF01943">
    <property type="entry name" value="Polysacc_synt"/>
    <property type="match status" value="1"/>
</dbReference>
<evidence type="ECO:0000256" key="5">
    <source>
        <dbReference type="ARBA" id="ARBA00023136"/>
    </source>
</evidence>
<name>A0A1F5B3Y3_9BACT</name>
<organism evidence="7 8">
    <name type="scientific">Candidatus Azambacteria bacterium RIFCSPHIGHO2_01_FULL_40_24</name>
    <dbReference type="NCBI Taxonomy" id="1797301"/>
    <lineage>
        <taxon>Bacteria</taxon>
        <taxon>Candidatus Azamiibacteriota</taxon>
    </lineage>
</organism>
<dbReference type="PANTHER" id="PTHR30250:SF11">
    <property type="entry name" value="O-ANTIGEN TRANSPORTER-RELATED"/>
    <property type="match status" value="1"/>
</dbReference>
<feature type="transmembrane region" description="Helical" evidence="6">
    <location>
        <begin position="337"/>
        <end position="356"/>
    </location>
</feature>
<keyword evidence="3 6" id="KW-0812">Transmembrane</keyword>
<keyword evidence="4 6" id="KW-1133">Transmembrane helix</keyword>
<evidence type="ECO:0000313" key="7">
    <source>
        <dbReference type="EMBL" id="OGD25333.1"/>
    </source>
</evidence>